<evidence type="ECO:0000313" key="2">
    <source>
        <dbReference type="EMBL" id="KJD45943.1"/>
    </source>
</evidence>
<organism evidence="2 3">
    <name type="scientific">Paenibacillus terrae</name>
    <dbReference type="NCBI Taxonomy" id="159743"/>
    <lineage>
        <taxon>Bacteria</taxon>
        <taxon>Bacillati</taxon>
        <taxon>Bacillota</taxon>
        <taxon>Bacilli</taxon>
        <taxon>Bacillales</taxon>
        <taxon>Paenibacillaceae</taxon>
        <taxon>Paenibacillus</taxon>
    </lineage>
</organism>
<dbReference type="InterPro" id="IPR050491">
    <property type="entry name" value="AmpC-like"/>
</dbReference>
<gene>
    <name evidence="2" type="ORF">QD47_09060</name>
</gene>
<dbReference type="PATRIC" id="fig|159743.3.peg.1999"/>
<name>A0A0D7X4Q0_9BACL</name>
<keyword evidence="3" id="KW-1185">Reference proteome</keyword>
<dbReference type="InterPro" id="IPR012338">
    <property type="entry name" value="Beta-lactam/transpept-like"/>
</dbReference>
<comment type="caution">
    <text evidence="2">The sequence shown here is derived from an EMBL/GenBank/DDBJ whole genome shotgun (WGS) entry which is preliminary data.</text>
</comment>
<dbReference type="AlphaFoldDB" id="A0A0D7X4Q0"/>
<dbReference type="InterPro" id="IPR001466">
    <property type="entry name" value="Beta-lactam-related"/>
</dbReference>
<sequence>MSVVQKGKRLFSKGYGVVDHELNLPVDANNTVFRIASVSKVFTAVAAIQFVKQGEIYFQDNVETYLDGYKITNSHNTPVTIEQLLTQTKV</sequence>
<protein>
    <recommendedName>
        <fullName evidence="1">Beta-lactamase-related domain-containing protein</fullName>
    </recommendedName>
</protein>
<dbReference type="OrthoDB" id="846150at2"/>
<evidence type="ECO:0000259" key="1">
    <source>
        <dbReference type="Pfam" id="PF00144"/>
    </source>
</evidence>
<dbReference type="PANTHER" id="PTHR46825">
    <property type="entry name" value="D-ALANYL-D-ALANINE-CARBOXYPEPTIDASE/ENDOPEPTIDASE AMPH"/>
    <property type="match status" value="1"/>
</dbReference>
<dbReference type="Gene3D" id="3.40.710.10">
    <property type="entry name" value="DD-peptidase/beta-lactamase superfamily"/>
    <property type="match status" value="1"/>
</dbReference>
<dbReference type="PANTHER" id="PTHR46825:SF9">
    <property type="entry name" value="BETA-LACTAMASE-RELATED DOMAIN-CONTAINING PROTEIN"/>
    <property type="match status" value="1"/>
</dbReference>
<dbReference type="Pfam" id="PF00144">
    <property type="entry name" value="Beta-lactamase"/>
    <property type="match status" value="1"/>
</dbReference>
<evidence type="ECO:0000313" key="3">
    <source>
        <dbReference type="Proteomes" id="UP000032534"/>
    </source>
</evidence>
<feature type="domain" description="Beta-lactamase-related" evidence="1">
    <location>
        <begin position="2"/>
        <end position="88"/>
    </location>
</feature>
<dbReference type="Proteomes" id="UP000032534">
    <property type="component" value="Unassembled WGS sequence"/>
</dbReference>
<accession>A0A0D7X4Q0</accession>
<dbReference type="EMBL" id="JTHP01000013">
    <property type="protein sequence ID" value="KJD45943.1"/>
    <property type="molecule type" value="Genomic_DNA"/>
</dbReference>
<proteinExistence type="predicted"/>
<reference evidence="2 3" key="1">
    <citation type="submission" date="2014-11" db="EMBL/GenBank/DDBJ databases">
        <title>Draft Genome Sequences of Paenibacillus polymyxa NRRL B-30509 and Paenibacillus terrae NRRL B-30644, Strains from a Poultry Environment that Produce Tridecaptin A and Paenicidins.</title>
        <authorList>
            <person name="van Belkum M.J."/>
            <person name="Lohans C.T."/>
            <person name="Vederas J.C."/>
        </authorList>
    </citation>
    <scope>NUCLEOTIDE SEQUENCE [LARGE SCALE GENOMIC DNA]</scope>
    <source>
        <strain evidence="2 3">NRRL B-30644</strain>
    </source>
</reference>
<dbReference type="SUPFAM" id="SSF56601">
    <property type="entry name" value="beta-lactamase/transpeptidase-like"/>
    <property type="match status" value="1"/>
</dbReference>